<evidence type="ECO:0000313" key="4">
    <source>
        <dbReference type="Proteomes" id="UP000245609"/>
    </source>
</evidence>
<dbReference type="EMBL" id="MBFS01002355">
    <property type="protein sequence ID" value="PVU98639.1"/>
    <property type="molecule type" value="Genomic_DNA"/>
</dbReference>
<comment type="caution">
    <text evidence="3">The sequence shown here is derived from an EMBL/GenBank/DDBJ whole genome shotgun (WGS) entry which is preliminary data.</text>
</comment>
<accession>A0A2T9Z241</accession>
<evidence type="ECO:0000313" key="3">
    <source>
        <dbReference type="EMBL" id="PVU98639.1"/>
    </source>
</evidence>
<organism evidence="3 4">
    <name type="scientific">Smittium megazygosporum</name>
    <dbReference type="NCBI Taxonomy" id="133381"/>
    <lineage>
        <taxon>Eukaryota</taxon>
        <taxon>Fungi</taxon>
        <taxon>Fungi incertae sedis</taxon>
        <taxon>Zoopagomycota</taxon>
        <taxon>Kickxellomycotina</taxon>
        <taxon>Harpellomycetes</taxon>
        <taxon>Harpellales</taxon>
        <taxon>Legeriomycetaceae</taxon>
        <taxon>Smittium</taxon>
    </lineage>
</organism>
<gene>
    <name evidence="3" type="ORF">BB560_005631</name>
</gene>
<dbReference type="InterPro" id="IPR046824">
    <property type="entry name" value="Mss51-like_C"/>
</dbReference>
<evidence type="ECO:0000259" key="2">
    <source>
        <dbReference type="Pfam" id="PF20179"/>
    </source>
</evidence>
<feature type="domain" description="Mitochondrial splicing suppressor 51-like C-terminal" evidence="2">
    <location>
        <begin position="260"/>
        <end position="439"/>
    </location>
</feature>
<dbReference type="Pfam" id="PF20179">
    <property type="entry name" value="MSS51_C"/>
    <property type="match status" value="1"/>
</dbReference>
<dbReference type="PANTHER" id="PTHR28069:SF1">
    <property type="entry name" value="PROTEIN MSS51, MITOCHONDRIAL"/>
    <property type="match status" value="1"/>
</dbReference>
<sequence length="469" mass="53211">MSFFAFTRNTLTASSKREAIRLLAKSPTYSLRSPALVFSSLKRSTPFSTSARASYSVKSWFSKILSSKDPKTQEKQHLKELFHPLSKSPIKAILEKGKMIQTHGICPVCAEEDAKKNPEPYQKAIETGIPAPYHGHRPVFECPDCGYPTHCSEEHWRNDHKHKEICAELRMANIDEHDLRSGRRLPEFEFPPAQAAEIVANLSNWDTLFYTRNFSTIRNDQAARHVTKILTYPITIGATLSPFSPFTVGKSFTSEGVRSMTALHATIREHELSKSDQGLASIIKPVRIFILGARSEAMFPALAYLQLSHLLPNTMLNIYFVGPECIPSKDQTQNTIAVSSRLVLKYNKGLFHDLIWSFVPFDPYTDIFFMFNPGVGHPLARDSWAPTISKLLETKCAIFATGFSHPDTAEDVRTLKENYKDKLDWLLEPRENPFTSLKKDFALNDLRIWAQANMNIYGFRGKLYEISSK</sequence>
<dbReference type="AlphaFoldDB" id="A0A2T9Z241"/>
<feature type="domain" description="Mitochondrial splicing suppressor 51 zinc-finger" evidence="1">
    <location>
        <begin position="106"/>
        <end position="179"/>
    </location>
</feature>
<dbReference type="PANTHER" id="PTHR28069">
    <property type="entry name" value="GH20023P"/>
    <property type="match status" value="1"/>
</dbReference>
<proteinExistence type="predicted"/>
<evidence type="ECO:0000259" key="1">
    <source>
        <dbReference type="Pfam" id="PF13824"/>
    </source>
</evidence>
<dbReference type="Pfam" id="PF13824">
    <property type="entry name" value="zf-Mss51"/>
    <property type="match status" value="1"/>
</dbReference>
<dbReference type="Proteomes" id="UP000245609">
    <property type="component" value="Unassembled WGS sequence"/>
</dbReference>
<dbReference type="InterPro" id="IPR032717">
    <property type="entry name" value="Mss51_Znf"/>
</dbReference>
<dbReference type="STRING" id="133381.A0A2T9Z241"/>
<name>A0A2T9Z241_9FUNG</name>
<reference evidence="3 4" key="1">
    <citation type="journal article" date="2018" name="MBio">
        <title>Comparative Genomics Reveals the Core Gene Toolbox for the Fungus-Insect Symbiosis.</title>
        <authorList>
            <person name="Wang Y."/>
            <person name="Stata M."/>
            <person name="Wang W."/>
            <person name="Stajich J.E."/>
            <person name="White M.M."/>
            <person name="Moncalvo J.M."/>
        </authorList>
    </citation>
    <scope>NUCLEOTIDE SEQUENCE [LARGE SCALE GENOMIC DNA]</scope>
    <source>
        <strain evidence="3 4">SC-DP-2</strain>
    </source>
</reference>
<protein>
    <submittedName>
        <fullName evidence="3">Uncharacterized protein</fullName>
    </submittedName>
</protein>
<dbReference type="OrthoDB" id="5282002at2759"/>
<keyword evidence="4" id="KW-1185">Reference proteome</keyword>